<dbReference type="Gene3D" id="3.40.50.2000">
    <property type="entry name" value="Glycogen Phosphorylase B"/>
    <property type="match status" value="2"/>
</dbReference>
<organism evidence="2 3">
    <name type="scientific">Zeimonas arvi</name>
    <dbReference type="NCBI Taxonomy" id="2498847"/>
    <lineage>
        <taxon>Bacteria</taxon>
        <taxon>Pseudomonadati</taxon>
        <taxon>Pseudomonadota</taxon>
        <taxon>Betaproteobacteria</taxon>
        <taxon>Burkholderiales</taxon>
        <taxon>Burkholderiaceae</taxon>
        <taxon>Zeimonas</taxon>
    </lineage>
</organism>
<dbReference type="InterPro" id="IPR028098">
    <property type="entry name" value="Glyco_trans_4-like_N"/>
</dbReference>
<dbReference type="Pfam" id="PF13692">
    <property type="entry name" value="Glyco_trans_1_4"/>
    <property type="match status" value="1"/>
</dbReference>
<dbReference type="InterPro" id="IPR050194">
    <property type="entry name" value="Glycosyltransferase_grp1"/>
</dbReference>
<dbReference type="PANTHER" id="PTHR45947">
    <property type="entry name" value="SULFOQUINOVOSYL TRANSFERASE SQD2"/>
    <property type="match status" value="1"/>
</dbReference>
<dbReference type="EMBL" id="VDUY01000003">
    <property type="protein sequence ID" value="TXL66433.1"/>
    <property type="molecule type" value="Genomic_DNA"/>
</dbReference>
<name>A0A5C8NYV2_9BURK</name>
<dbReference type="GO" id="GO:0016757">
    <property type="term" value="F:glycosyltransferase activity"/>
    <property type="evidence" value="ECO:0007669"/>
    <property type="project" value="UniProtKB-ARBA"/>
</dbReference>
<evidence type="ECO:0000259" key="1">
    <source>
        <dbReference type="Pfam" id="PF13439"/>
    </source>
</evidence>
<keyword evidence="3" id="KW-1185">Reference proteome</keyword>
<dbReference type="AlphaFoldDB" id="A0A5C8NYV2"/>
<dbReference type="SUPFAM" id="SSF53756">
    <property type="entry name" value="UDP-Glycosyltransferase/glycogen phosphorylase"/>
    <property type="match status" value="1"/>
</dbReference>
<keyword evidence="2" id="KW-0808">Transferase</keyword>
<dbReference type="InterPro" id="IPR017522">
    <property type="entry name" value="Sugar_tfrase_PEP-CTERM_Stp2"/>
</dbReference>
<dbReference type="Pfam" id="PF13439">
    <property type="entry name" value="Glyco_transf_4"/>
    <property type="match status" value="1"/>
</dbReference>
<feature type="domain" description="Glycosyltransferase subfamily 4-like N-terminal" evidence="1">
    <location>
        <begin position="11"/>
        <end position="170"/>
    </location>
</feature>
<dbReference type="PANTHER" id="PTHR45947:SF14">
    <property type="entry name" value="SLL1723 PROTEIN"/>
    <property type="match status" value="1"/>
</dbReference>
<reference evidence="2 3" key="1">
    <citation type="submission" date="2019-06" db="EMBL/GenBank/DDBJ databases">
        <title>Quisquiliibacterium sp. nov., isolated from a maize field.</title>
        <authorList>
            <person name="Lin S.-Y."/>
            <person name="Tsai C.-F."/>
            <person name="Young C.-C."/>
        </authorList>
    </citation>
    <scope>NUCLEOTIDE SEQUENCE [LARGE SCALE GENOMIC DNA]</scope>
    <source>
        <strain evidence="2 3">CC-CFT501</strain>
    </source>
</reference>
<comment type="caution">
    <text evidence="2">The sequence shown here is derived from an EMBL/GenBank/DDBJ whole genome shotgun (WGS) entry which is preliminary data.</text>
</comment>
<accession>A0A5C8NYV2</accession>
<evidence type="ECO:0000313" key="3">
    <source>
        <dbReference type="Proteomes" id="UP000321548"/>
    </source>
</evidence>
<evidence type="ECO:0000313" key="2">
    <source>
        <dbReference type="EMBL" id="TXL66433.1"/>
    </source>
</evidence>
<dbReference type="NCBIfam" id="TIGR03088">
    <property type="entry name" value="stp2"/>
    <property type="match status" value="1"/>
</dbReference>
<dbReference type="Proteomes" id="UP000321548">
    <property type="component" value="Unassembled WGS sequence"/>
</dbReference>
<sequence>MVHIIHRLDTGGMENGLVNLVNTLSPQRYRHTIVSLTGVGPIAKRIANPDVKIVALERKPGPLARDLPRIWRLLRELKPDLVHTRNIGTLEAQLAAWAAGVPARVHGEHGWEVHDLGKGHSGLLRTRRLIRGFVHQQVALSEATRDYLRERVGVAPERITSITNGVDTQRFRPLNAPEAAAANAARTAGANARHPLAALGAPPGWPAEAPVIGYVGRLADVKHPLLLLQAFELLAFDRSVTAPVRLALVGSGPLLPEIRTWLADHRLAERVWLAGDRTDVPELLRAFDAHALPSLAEGISNTLLEAMASGIPSVATRVGGNHELVEHERTGLLVPSNDAAALAAALRRYAADPALRREHGGHARQRAVEQFSLDRMVAAYDDLYAGVLARCGVRLSAALAAG</sequence>
<protein>
    <submittedName>
        <fullName evidence="2">TIGR03088 family PEP-CTERM/XrtA system glycosyltransferase</fullName>
    </submittedName>
</protein>
<dbReference type="OrthoDB" id="9813211at2"/>
<gene>
    <name evidence="2" type="ORF">FHP08_07660</name>
</gene>
<proteinExistence type="predicted"/>